<evidence type="ECO:0000256" key="1">
    <source>
        <dbReference type="SAM" id="MobiDB-lite"/>
    </source>
</evidence>
<accession>A0AAD4KQS5</accession>
<evidence type="ECO:0000313" key="3">
    <source>
        <dbReference type="Proteomes" id="UP001201262"/>
    </source>
</evidence>
<feature type="region of interest" description="Disordered" evidence="1">
    <location>
        <begin position="428"/>
        <end position="472"/>
    </location>
</feature>
<protein>
    <submittedName>
        <fullName evidence="2">Uncharacterized protein</fullName>
    </submittedName>
</protein>
<keyword evidence="3" id="KW-1185">Reference proteome</keyword>
<reference evidence="2" key="1">
    <citation type="submission" date="2021-12" db="EMBL/GenBank/DDBJ databases">
        <title>Convergent genome expansion in fungi linked to evolution of root-endophyte symbiosis.</title>
        <authorList>
            <consortium name="DOE Joint Genome Institute"/>
            <person name="Ke Y.-H."/>
            <person name="Bonito G."/>
            <person name="Liao H.-L."/>
            <person name="Looney B."/>
            <person name="Rojas-Flechas A."/>
            <person name="Nash J."/>
            <person name="Hameed K."/>
            <person name="Schadt C."/>
            <person name="Martin F."/>
            <person name="Crous P.W."/>
            <person name="Miettinen O."/>
            <person name="Magnuson J.K."/>
            <person name="Labbe J."/>
            <person name="Jacobson D."/>
            <person name="Doktycz M.J."/>
            <person name="Veneault-Fourrey C."/>
            <person name="Kuo A."/>
            <person name="Mondo S."/>
            <person name="Calhoun S."/>
            <person name="Riley R."/>
            <person name="Ohm R."/>
            <person name="LaButti K."/>
            <person name="Andreopoulos B."/>
            <person name="Pangilinan J."/>
            <person name="Nolan M."/>
            <person name="Tritt A."/>
            <person name="Clum A."/>
            <person name="Lipzen A."/>
            <person name="Daum C."/>
            <person name="Barry K."/>
            <person name="Grigoriev I.V."/>
            <person name="Vilgalys R."/>
        </authorList>
    </citation>
    <scope>NUCLEOTIDE SEQUENCE</scope>
    <source>
        <strain evidence="2">PMI_201</strain>
    </source>
</reference>
<dbReference type="AlphaFoldDB" id="A0AAD4KQS5"/>
<comment type="caution">
    <text evidence="2">The sequence shown here is derived from an EMBL/GenBank/DDBJ whole genome shotgun (WGS) entry which is preliminary data.</text>
</comment>
<feature type="region of interest" description="Disordered" evidence="1">
    <location>
        <begin position="37"/>
        <end position="85"/>
    </location>
</feature>
<sequence>MDYTSVSRIQTRCCAPLSEHGDSRLEPTPIETHANLYQRRARRRTREGRYEPKDRSEVQKGDCSSEVPRKRKTLGRNDGNSRIGEKFSARNVTAGRLTINSNENLGIFKRGKTSTPVHCADDLVSYLNFSESNFLAKKPQTPNCSGKRGYVEGDQIEPSSNDEISCRFGNPFSVSGETKSVCQTSTSQLKSDAEKQLHKSENQSFNIEYSTNRTEHEPRSVNKSFRELYVPKLSENDLKARENAFEYWIEKQLYESLISCYQLTIPYEEYETLNSGSLIYTLEDLKKLCIARGYFSARTAVDTGDEYTRSLSEESFRAENTLSEANQLYTQSLAPELIESTPSSTDVKDVLLELLLDTDLQSTDDMAIQILEDVMDSAKFVMNDGDPYSSGKCMKSSRNAEFDSSPFHPTSLERPWNNFLMKEPFSAGITSRPGSKKRGTGFASILPLGGQRGQRSMPSRVTDQSRKRTFPSTILYESQNLTPPQRRFWRRNKLY</sequence>
<proteinExistence type="predicted"/>
<dbReference type="EMBL" id="JAJTJA010000009">
    <property type="protein sequence ID" value="KAH8694019.1"/>
    <property type="molecule type" value="Genomic_DNA"/>
</dbReference>
<name>A0AAD4KQS5_9EURO</name>
<dbReference type="GeneID" id="70240243"/>
<feature type="compositionally biased region" description="Polar residues" evidence="1">
    <location>
        <begin position="453"/>
        <end position="462"/>
    </location>
</feature>
<organism evidence="2 3">
    <name type="scientific">Talaromyces proteolyticus</name>
    <dbReference type="NCBI Taxonomy" id="1131652"/>
    <lineage>
        <taxon>Eukaryota</taxon>
        <taxon>Fungi</taxon>
        <taxon>Dikarya</taxon>
        <taxon>Ascomycota</taxon>
        <taxon>Pezizomycotina</taxon>
        <taxon>Eurotiomycetes</taxon>
        <taxon>Eurotiomycetidae</taxon>
        <taxon>Eurotiales</taxon>
        <taxon>Trichocomaceae</taxon>
        <taxon>Talaromyces</taxon>
        <taxon>Talaromyces sect. Bacilispori</taxon>
    </lineage>
</organism>
<dbReference type="Proteomes" id="UP001201262">
    <property type="component" value="Unassembled WGS sequence"/>
</dbReference>
<evidence type="ECO:0000313" key="2">
    <source>
        <dbReference type="EMBL" id="KAH8694019.1"/>
    </source>
</evidence>
<dbReference type="RefSeq" id="XP_046069689.1">
    <property type="nucleotide sequence ID" value="XM_046209956.1"/>
</dbReference>
<feature type="compositionally biased region" description="Basic and acidic residues" evidence="1">
    <location>
        <begin position="47"/>
        <end position="60"/>
    </location>
</feature>
<gene>
    <name evidence="2" type="ORF">BGW36DRAFT_214435</name>
</gene>